<reference evidence="12" key="2">
    <citation type="journal article" date="2014" name="Chin. J. Oceanol. Limnol.">
        <title>Molecular cloning of Japanese eel Anguilla japonica TNF-alpha and characterization of its expression in response to LPS, poly I:C and Aeromonas hydrophila infection.</title>
        <authorList>
            <person name="Feng J."/>
            <person name="Guan R."/>
            <person name="Guo S."/>
            <person name="Lin P."/>
            <person name="Zadlock F."/>
        </authorList>
    </citation>
    <scope>NUCLEOTIDE SEQUENCE</scope>
</reference>
<evidence type="ECO:0000313" key="12">
    <source>
        <dbReference type="EMBL" id="AFY06903.1"/>
    </source>
</evidence>
<evidence type="ECO:0000256" key="9">
    <source>
        <dbReference type="ARBA" id="ARBA00023157"/>
    </source>
</evidence>
<dbReference type="GO" id="GO:0005125">
    <property type="term" value="F:cytokine activity"/>
    <property type="evidence" value="ECO:0007669"/>
    <property type="project" value="UniProtKB-KW"/>
</dbReference>
<evidence type="ECO:0000256" key="7">
    <source>
        <dbReference type="ARBA" id="ARBA00022989"/>
    </source>
</evidence>
<comment type="similarity">
    <text evidence="2">Belongs to the tumor necrosis factor family.</text>
</comment>
<feature type="domain" description="THD" evidence="11">
    <location>
        <begin position="71"/>
        <end position="218"/>
    </location>
</feature>
<dbReference type="GO" id="GO:0006955">
    <property type="term" value="P:immune response"/>
    <property type="evidence" value="ECO:0007669"/>
    <property type="project" value="InterPro"/>
</dbReference>
<dbReference type="InterPro" id="IPR008983">
    <property type="entry name" value="Tumour_necrosis_fac-like_dom"/>
</dbReference>
<evidence type="ECO:0000256" key="3">
    <source>
        <dbReference type="ARBA" id="ARBA00013893"/>
    </source>
</evidence>
<dbReference type="PANTHER" id="PTHR11471:SF23">
    <property type="entry name" value="TUMOR NECROSIS FACTOR"/>
    <property type="match status" value="1"/>
</dbReference>
<comment type="subcellular location">
    <subcellularLocation>
        <location evidence="1">Membrane</location>
        <topology evidence="1">Single-pass type II membrane protein</topology>
    </subcellularLocation>
</comment>
<dbReference type="EMBL" id="JQ793636">
    <property type="protein sequence ID" value="AFY06903.1"/>
    <property type="molecule type" value="mRNA"/>
</dbReference>
<evidence type="ECO:0000256" key="5">
    <source>
        <dbReference type="ARBA" id="ARBA00022692"/>
    </source>
</evidence>
<dbReference type="Pfam" id="PF00229">
    <property type="entry name" value="TNF"/>
    <property type="match status" value="1"/>
</dbReference>
<dbReference type="GO" id="GO:0005164">
    <property type="term" value="F:tumor necrosis factor receptor binding"/>
    <property type="evidence" value="ECO:0007669"/>
    <property type="project" value="InterPro"/>
</dbReference>
<dbReference type="SMART" id="SM00207">
    <property type="entry name" value="TNF"/>
    <property type="match status" value="1"/>
</dbReference>
<keyword evidence="7" id="KW-1133">Transmembrane helix</keyword>
<evidence type="ECO:0000256" key="2">
    <source>
        <dbReference type="ARBA" id="ARBA00008670"/>
    </source>
</evidence>
<protein>
    <recommendedName>
        <fullName evidence="3">Tumor necrosis factor</fullName>
    </recommendedName>
    <alternativeName>
        <fullName evidence="10">TNF-alpha</fullName>
    </alternativeName>
</protein>
<organism evidence="12">
    <name type="scientific">Anguilla japonica</name>
    <name type="common">Japanese eel</name>
    <dbReference type="NCBI Taxonomy" id="7937"/>
    <lineage>
        <taxon>Eukaryota</taxon>
        <taxon>Metazoa</taxon>
        <taxon>Chordata</taxon>
        <taxon>Craniata</taxon>
        <taxon>Vertebrata</taxon>
        <taxon>Euteleostomi</taxon>
        <taxon>Actinopterygii</taxon>
        <taxon>Neopterygii</taxon>
        <taxon>Teleostei</taxon>
        <taxon>Anguilliformes</taxon>
        <taxon>Anguillidae</taxon>
        <taxon>Anguilla</taxon>
    </lineage>
</organism>
<dbReference type="PROSITE" id="PS50049">
    <property type="entry name" value="THD_2"/>
    <property type="match status" value="1"/>
</dbReference>
<dbReference type="CDD" id="cd00184">
    <property type="entry name" value="TNF"/>
    <property type="match status" value="1"/>
</dbReference>
<sequence>MERGDGLLGMVPPPGKLSGGWAGKLCGVVMLVALCGTSAMLFHCHGLTQSHGNETNEHQQNLKQISTNMKAAIHLHGEFNPKVYNKSVQWRDGDGHSFFQGGLKLANNEIIIPQNGLYFVYSQVSFRVLCSSAAGHTNQPLSHTIMRWSDSYSDEKPLLSAVSTMCQSDANGLDRRYNAVYLGAIFSLESEDRLWTDTNQPKNVDGGDGKTFFGVFAL</sequence>
<evidence type="ECO:0000256" key="1">
    <source>
        <dbReference type="ARBA" id="ARBA00004606"/>
    </source>
</evidence>
<dbReference type="AlphaFoldDB" id="A0A088AZU9"/>
<keyword evidence="9" id="KW-1015">Disulfide bond</keyword>
<dbReference type="GO" id="GO:0016020">
    <property type="term" value="C:membrane"/>
    <property type="evidence" value="ECO:0007669"/>
    <property type="project" value="UniProtKB-SubCell"/>
</dbReference>
<evidence type="ECO:0000256" key="6">
    <source>
        <dbReference type="ARBA" id="ARBA00022968"/>
    </source>
</evidence>
<evidence type="ECO:0000256" key="8">
    <source>
        <dbReference type="ARBA" id="ARBA00023136"/>
    </source>
</evidence>
<evidence type="ECO:0000256" key="10">
    <source>
        <dbReference type="ARBA" id="ARBA00029751"/>
    </source>
</evidence>
<dbReference type="GO" id="GO:0005615">
    <property type="term" value="C:extracellular space"/>
    <property type="evidence" value="ECO:0007669"/>
    <property type="project" value="UniProtKB-KW"/>
</dbReference>
<keyword evidence="6" id="KW-0735">Signal-anchor</keyword>
<keyword evidence="4" id="KW-0202">Cytokine</keyword>
<dbReference type="SUPFAM" id="SSF49842">
    <property type="entry name" value="TNF-like"/>
    <property type="match status" value="1"/>
</dbReference>
<proteinExistence type="evidence at transcript level"/>
<dbReference type="PANTHER" id="PTHR11471">
    <property type="entry name" value="TUMOR NECROSIS FACTOR FAMILY MEMBER"/>
    <property type="match status" value="1"/>
</dbReference>
<evidence type="ECO:0000256" key="4">
    <source>
        <dbReference type="ARBA" id="ARBA00022514"/>
    </source>
</evidence>
<dbReference type="PRINTS" id="PR01234">
    <property type="entry name" value="TNECROSISFCT"/>
</dbReference>
<keyword evidence="5" id="KW-0812">Transmembrane</keyword>
<name>A0A088AZU9_ANGJA</name>
<evidence type="ECO:0000259" key="11">
    <source>
        <dbReference type="PROSITE" id="PS50049"/>
    </source>
</evidence>
<dbReference type="InterPro" id="IPR006052">
    <property type="entry name" value="TNF_dom"/>
</dbReference>
<accession>A0A088AZU9</accession>
<dbReference type="InterPro" id="IPR006053">
    <property type="entry name" value="TNF"/>
</dbReference>
<reference evidence="12" key="1">
    <citation type="submission" date="2012-03" db="EMBL/GenBank/DDBJ databases">
        <authorList>
            <person name="Feng J.J."/>
            <person name="Guan R.Z."/>
            <person name="Zhang Z.P."/>
            <person name="Wang Y.L."/>
        </authorList>
    </citation>
    <scope>NUCLEOTIDE SEQUENCE</scope>
</reference>
<dbReference type="Gene3D" id="2.60.120.40">
    <property type="match status" value="1"/>
</dbReference>
<keyword evidence="8" id="KW-0472">Membrane</keyword>